<evidence type="ECO:0000313" key="3">
    <source>
        <dbReference type="Proteomes" id="UP000029424"/>
    </source>
</evidence>
<feature type="region of interest" description="Disordered" evidence="1">
    <location>
        <begin position="55"/>
        <end position="83"/>
    </location>
</feature>
<dbReference type="EMBL" id="CP008726">
    <property type="protein sequence ID" value="AIO66232.1"/>
    <property type="molecule type" value="Genomic_DNA"/>
</dbReference>
<dbReference type="Proteomes" id="UP000029424">
    <property type="component" value="Chromosome 1"/>
</dbReference>
<reference evidence="2 3" key="1">
    <citation type="submission" date="2014-06" db="EMBL/GenBank/DDBJ databases">
        <authorList>
            <person name="Bishop-Lilly K.A."/>
            <person name="Broomall S.M."/>
            <person name="Chain P.S."/>
            <person name="Chertkov O."/>
            <person name="Coyne S.R."/>
            <person name="Daligault H.E."/>
            <person name="Davenport K.W."/>
            <person name="Erkkila T."/>
            <person name="Frey K.G."/>
            <person name="Gibbons H.S."/>
            <person name="Gu W."/>
            <person name="Jaissle J."/>
            <person name="Johnson S.L."/>
            <person name="Koroleva G.I."/>
            <person name="Ladner J.T."/>
            <person name="Lo C.-C."/>
            <person name="Minogue T.D."/>
            <person name="Munk C."/>
            <person name="Palacios G.F."/>
            <person name="Redden C.L."/>
            <person name="Rosenzweig C.N."/>
            <person name="Scholz M.B."/>
            <person name="Teshima H."/>
            <person name="Xu Y."/>
        </authorList>
    </citation>
    <scope>NUCLEOTIDE SEQUENCE [LARGE SCALE GENOMIC DNA]</scope>
    <source>
        <strain evidence="2 3">EO147</strain>
    </source>
</reference>
<sequence length="83" mass="8941">MRLRSMVARTLCPSCVSVFDMPIGERRTSRIGASARHESVDIARRFDAALGGTPSHAVALGRHAPDARAATPPHKTKSRHGEP</sequence>
<feature type="compositionally biased region" description="Basic residues" evidence="1">
    <location>
        <begin position="74"/>
        <end position="83"/>
    </location>
</feature>
<organism evidence="2 3">
    <name type="scientific">Burkholderia oklahomensis</name>
    <dbReference type="NCBI Taxonomy" id="342113"/>
    <lineage>
        <taxon>Bacteria</taxon>
        <taxon>Pseudomonadati</taxon>
        <taxon>Pseudomonadota</taxon>
        <taxon>Betaproteobacteria</taxon>
        <taxon>Burkholderiales</taxon>
        <taxon>Burkholderiaceae</taxon>
        <taxon>Burkholderia</taxon>
        <taxon>pseudomallei group</taxon>
    </lineage>
</organism>
<dbReference type="RefSeq" id="WP_157135606.1">
    <property type="nucleotide sequence ID" value="NZ_CADEQG010000006.1"/>
</dbReference>
<name>A0AAI8B5Q7_9BURK</name>
<accession>A0AAI8B5Q7</accession>
<evidence type="ECO:0000313" key="2">
    <source>
        <dbReference type="EMBL" id="AIO66232.1"/>
    </source>
</evidence>
<gene>
    <name evidence="2" type="ORF">DM82_316</name>
</gene>
<evidence type="ECO:0000256" key="1">
    <source>
        <dbReference type="SAM" id="MobiDB-lite"/>
    </source>
</evidence>
<proteinExistence type="predicted"/>
<dbReference type="AlphaFoldDB" id="A0AAI8B5Q7"/>
<protein>
    <submittedName>
        <fullName evidence="2">Uncharacterized protein</fullName>
    </submittedName>
</protein>
<keyword evidence="3" id="KW-1185">Reference proteome</keyword>
<dbReference type="GeneID" id="60552569"/>
<dbReference type="KEGG" id="bok:DM82_316"/>